<organism evidence="5 6">
    <name type="scientific">Corynascus novoguineensis</name>
    <dbReference type="NCBI Taxonomy" id="1126955"/>
    <lineage>
        <taxon>Eukaryota</taxon>
        <taxon>Fungi</taxon>
        <taxon>Dikarya</taxon>
        <taxon>Ascomycota</taxon>
        <taxon>Pezizomycotina</taxon>
        <taxon>Sordariomycetes</taxon>
        <taxon>Sordariomycetidae</taxon>
        <taxon>Sordariales</taxon>
        <taxon>Chaetomiaceae</taxon>
        <taxon>Corynascus</taxon>
    </lineage>
</organism>
<dbReference type="PANTHER" id="PTHR24126:SF14">
    <property type="entry name" value="ANK_REP_REGION DOMAIN-CONTAINING PROTEIN"/>
    <property type="match status" value="1"/>
</dbReference>
<dbReference type="Proteomes" id="UP001303647">
    <property type="component" value="Unassembled WGS sequence"/>
</dbReference>
<feature type="region of interest" description="Disordered" evidence="4">
    <location>
        <begin position="588"/>
        <end position="613"/>
    </location>
</feature>
<dbReference type="PROSITE" id="PS50088">
    <property type="entry name" value="ANK_REPEAT"/>
    <property type="match status" value="4"/>
</dbReference>
<name>A0AAN7HJZ1_9PEZI</name>
<evidence type="ECO:0008006" key="7">
    <source>
        <dbReference type="Google" id="ProtNLM"/>
    </source>
</evidence>
<dbReference type="PROSITE" id="PS50297">
    <property type="entry name" value="ANK_REP_REGION"/>
    <property type="match status" value="4"/>
</dbReference>
<reference evidence="5" key="2">
    <citation type="submission" date="2023-05" db="EMBL/GenBank/DDBJ databases">
        <authorList>
            <consortium name="Lawrence Berkeley National Laboratory"/>
            <person name="Steindorff A."/>
            <person name="Hensen N."/>
            <person name="Bonometti L."/>
            <person name="Westerberg I."/>
            <person name="Brannstrom I.O."/>
            <person name="Guillou S."/>
            <person name="Cros-Aarteil S."/>
            <person name="Calhoun S."/>
            <person name="Haridas S."/>
            <person name="Kuo A."/>
            <person name="Mondo S."/>
            <person name="Pangilinan J."/>
            <person name="Riley R."/>
            <person name="Labutti K."/>
            <person name="Andreopoulos B."/>
            <person name="Lipzen A."/>
            <person name="Chen C."/>
            <person name="Yanf M."/>
            <person name="Daum C."/>
            <person name="Ng V."/>
            <person name="Clum A."/>
            <person name="Ohm R."/>
            <person name="Martin F."/>
            <person name="Silar P."/>
            <person name="Natvig D."/>
            <person name="Lalanne C."/>
            <person name="Gautier V."/>
            <person name="Ament-Velasquez S.L."/>
            <person name="Kruys A."/>
            <person name="Hutchinson M.I."/>
            <person name="Powell A.J."/>
            <person name="Barry K."/>
            <person name="Miller A.N."/>
            <person name="Grigoriev I.V."/>
            <person name="Debuchy R."/>
            <person name="Gladieux P."/>
            <person name="Thoren M.H."/>
            <person name="Johannesson H."/>
        </authorList>
    </citation>
    <scope>NUCLEOTIDE SEQUENCE</scope>
    <source>
        <strain evidence="5">CBS 359.72</strain>
    </source>
</reference>
<dbReference type="PANTHER" id="PTHR24126">
    <property type="entry name" value="ANKYRIN REPEAT, PH AND SEC7 DOMAIN CONTAINING PROTEIN SECG-RELATED"/>
    <property type="match status" value="1"/>
</dbReference>
<dbReference type="PRINTS" id="PR01415">
    <property type="entry name" value="ANKYRIN"/>
</dbReference>
<feature type="repeat" description="ANK" evidence="3">
    <location>
        <begin position="525"/>
        <end position="557"/>
    </location>
</feature>
<keyword evidence="1" id="KW-0677">Repeat</keyword>
<dbReference type="InterPro" id="IPR002110">
    <property type="entry name" value="Ankyrin_rpt"/>
</dbReference>
<dbReference type="Pfam" id="PF12796">
    <property type="entry name" value="Ank_2"/>
    <property type="match status" value="1"/>
</dbReference>
<keyword evidence="6" id="KW-1185">Reference proteome</keyword>
<evidence type="ECO:0000256" key="3">
    <source>
        <dbReference type="PROSITE-ProRule" id="PRU00023"/>
    </source>
</evidence>
<sequence>MASEVAPTLPVPITGLVNHIAQHPDTPMVELLEPFRQDSDNELLKDPYVNVLPLFTDDTHNIKIRARNLKAESEEEKSKYIMPLPPTMRRPDGSPAVVQSLQEFQRNFNIFCESSLSELDWSDVVAAGSSVVNTLLPVPEEYRGTKRGLREFYHEKFSPASDVDLFLYGLTEEQAIEKIKAIETSVRDAIFTDITVVRTKHALTICSQYPTRHIQIVLRIYKSVSEILTGVDIDCSGAAYDGKQVYCTPRALQSYMTQINYIDLSRRSPSYESRLSKYSHRGFEVYFSALDRSRIDPTIFERSFQRTLGLARLLVLERLPTQEARDSYQNGRRRERGRPPIKRVHREIRALRGNIKEGHEDEVADWFIEDDISNYHTYTLPYGPRFTSKKIEKLCYTRDLLLNAEWNQPDNRSVYLHRHPAFFGRVEDVISDCCGHCPVPNTDEEKRVVEQEKKVFVSGGISFIKDDPGRQQIGSFTPLTDDDWTEMAYVGNTAQLCQAIVDEDLEHVVNWLVQEGSNPNTRDYTGRTPLHLACMASTPAVVQALVDAGARLVARLADGRTALHLAAARGNLEIVKILLRKSVANEAEYEEKQDQRRRKGKALCADSGESESEIAVNAEQSDGELIDGSGSEDGATSMATGSFVKVGKKEAGISENIADDDEDEPNFYDINVTAWDTPCSALHLAIVNGHVPVVQELVQEYGADVLLPVQPNDGNEAILTLVLALALPVEKAKEMVKVLVSLGTTSAQAGRTRITAFHRFVEANAESLLDSLWELDPVGTKSAINYIAFPIAYACDSPLQVALRQGNRDLIVKLLDHGADPQIEFEKWLRSANQSVIMSNRLKSLAENESIFKMMVEQPLIFALSGPKPETAIELLERGADPNVLIKDRQYTWGAPRPNGGCALDIYQQDSTQTPARPTLPEGIDTYLDRFEEGTYQYWVVSRAIDNRRKSYEQQLEAYEKQRTAYEKPLGDQRKEAAIAEAILKLKKVREVLLAKGAKTFSQICPESMVGIQPKTNQQGSLASQNKHELFTYNFTFRNVSDVTEKRQYAYLKLFTAALNGDLETIKALTLASWSDGEERDEAPLKIAVHDQDHNNPFSLAFSHGHYGVAKAVLEIAHAQYAPEDTSRTRFTMQADDNDYSDDGSTSSNESEPRIYSQIVDEVFTIGSVGEVSMKVKSRTKPMDMVNWAPFKHSMVQDRVSPLHAAILDNDMAKLKFLLDISPYWTVQEHSTGDEIPSFYSFPVSLFELTIENGHIELLGEIIRRTGAGLPLENLVKSTCVELQIKPRYYQGLTVYGKKRNDWAQAGRNRANRHGCTEKSPLLIAASASQIETVKWFLSDTPLRQYLAFANSKGARDDARLKHLAQAPGGVEGAISKWLKDQSELVLHAALFSRPSKRATELVAYLVRSRPFLVEVEAANGVTPLHLAYQYRRFNVAKILIEAGADQETKDRKQYNLLHAALRFELDVRKLIPMLDLLDHDALVSMIKERNGLEEEEGGQTPLHFFLCRNAYARGNSAKHVIRVIKMFIEISPENTRQAFRMLDGAGDTPLHTLLLNGTDPAIIRAIVDFDPGLLYFENAVGRTPAEVAHDRYLVHFIKIKEASIQHKAEISEEVCDEPREHEARTNIAKNWRFCSEALARNGPRPKRTLVSLDSASFVAQRLAQKQISGKTRYSFQLVTSDEKAASGPADTEDYDTQNNRVVTSTTHRMKAFVTEQNICQNHVWYSPKENEKEGAGTGEGDKTANKEQEGGLFPFCSSCKHCHYPLSGGALATRAA</sequence>
<dbReference type="Pfam" id="PF00023">
    <property type="entry name" value="Ank"/>
    <property type="match status" value="2"/>
</dbReference>
<dbReference type="SMART" id="SM00248">
    <property type="entry name" value="ANK"/>
    <property type="match status" value="12"/>
</dbReference>
<evidence type="ECO:0000313" key="6">
    <source>
        <dbReference type="Proteomes" id="UP001303647"/>
    </source>
</evidence>
<evidence type="ECO:0000256" key="4">
    <source>
        <dbReference type="SAM" id="MobiDB-lite"/>
    </source>
</evidence>
<evidence type="ECO:0000256" key="2">
    <source>
        <dbReference type="ARBA" id="ARBA00023043"/>
    </source>
</evidence>
<reference evidence="5" key="1">
    <citation type="journal article" date="2023" name="Mol. Phylogenet. Evol.">
        <title>Genome-scale phylogeny and comparative genomics of the fungal order Sordariales.</title>
        <authorList>
            <person name="Hensen N."/>
            <person name="Bonometti L."/>
            <person name="Westerberg I."/>
            <person name="Brannstrom I.O."/>
            <person name="Guillou S."/>
            <person name="Cros-Aarteil S."/>
            <person name="Calhoun S."/>
            <person name="Haridas S."/>
            <person name="Kuo A."/>
            <person name="Mondo S."/>
            <person name="Pangilinan J."/>
            <person name="Riley R."/>
            <person name="LaButti K."/>
            <person name="Andreopoulos B."/>
            <person name="Lipzen A."/>
            <person name="Chen C."/>
            <person name="Yan M."/>
            <person name="Daum C."/>
            <person name="Ng V."/>
            <person name="Clum A."/>
            <person name="Steindorff A."/>
            <person name="Ohm R.A."/>
            <person name="Martin F."/>
            <person name="Silar P."/>
            <person name="Natvig D.O."/>
            <person name="Lalanne C."/>
            <person name="Gautier V."/>
            <person name="Ament-Velasquez S.L."/>
            <person name="Kruys A."/>
            <person name="Hutchinson M.I."/>
            <person name="Powell A.J."/>
            <person name="Barry K."/>
            <person name="Miller A.N."/>
            <person name="Grigoriev I.V."/>
            <person name="Debuchy R."/>
            <person name="Gladieux P."/>
            <person name="Hiltunen Thoren M."/>
            <person name="Johannesson H."/>
        </authorList>
    </citation>
    <scope>NUCLEOTIDE SEQUENCE</scope>
    <source>
        <strain evidence="5">CBS 359.72</strain>
    </source>
</reference>
<comment type="caution">
    <text evidence="5">The sequence shown here is derived from an EMBL/GenBank/DDBJ whole genome shotgun (WGS) entry which is preliminary data.</text>
</comment>
<feature type="region of interest" description="Disordered" evidence="4">
    <location>
        <begin position="1127"/>
        <end position="1152"/>
    </location>
</feature>
<evidence type="ECO:0000313" key="5">
    <source>
        <dbReference type="EMBL" id="KAK4248432.1"/>
    </source>
</evidence>
<accession>A0AAN7HJZ1</accession>
<dbReference type="Gene3D" id="1.25.40.20">
    <property type="entry name" value="Ankyrin repeat-containing domain"/>
    <property type="match status" value="4"/>
</dbReference>
<keyword evidence="2 3" id="KW-0040">ANK repeat</keyword>
<feature type="repeat" description="ANK" evidence="3">
    <location>
        <begin position="794"/>
        <end position="826"/>
    </location>
</feature>
<feature type="repeat" description="ANK" evidence="3">
    <location>
        <begin position="1420"/>
        <end position="1452"/>
    </location>
</feature>
<dbReference type="SUPFAM" id="SSF48403">
    <property type="entry name" value="Ankyrin repeat"/>
    <property type="match status" value="3"/>
</dbReference>
<evidence type="ECO:0000256" key="1">
    <source>
        <dbReference type="ARBA" id="ARBA00022737"/>
    </source>
</evidence>
<dbReference type="InterPro" id="IPR036770">
    <property type="entry name" value="Ankyrin_rpt-contain_sf"/>
</dbReference>
<feature type="repeat" description="ANK" evidence="3">
    <location>
        <begin position="558"/>
        <end position="590"/>
    </location>
</feature>
<gene>
    <name evidence="5" type="ORF">C7999DRAFT_40306</name>
</gene>
<proteinExistence type="predicted"/>
<dbReference type="EMBL" id="MU857637">
    <property type="protein sequence ID" value="KAK4248432.1"/>
    <property type="molecule type" value="Genomic_DNA"/>
</dbReference>
<protein>
    <recommendedName>
        <fullName evidence="7">Ankyrin repeat protein</fullName>
    </recommendedName>
</protein>